<dbReference type="RefSeq" id="WP_025361229.1">
    <property type="nucleotide sequence ID" value="NZ_BAAABQ010000009.1"/>
</dbReference>
<keyword evidence="1" id="KW-0812">Transmembrane</keyword>
<keyword evidence="3" id="KW-1185">Reference proteome</keyword>
<accession>A0ABR6BWX0</accession>
<evidence type="ECO:0000313" key="3">
    <source>
        <dbReference type="Proteomes" id="UP000517916"/>
    </source>
</evidence>
<gene>
    <name evidence="2" type="ORF">BC739_008629</name>
</gene>
<feature type="transmembrane region" description="Helical" evidence="1">
    <location>
        <begin position="119"/>
        <end position="137"/>
    </location>
</feature>
<dbReference type="Proteomes" id="UP000517916">
    <property type="component" value="Unassembled WGS sequence"/>
</dbReference>
<feature type="transmembrane region" description="Helical" evidence="1">
    <location>
        <begin position="23"/>
        <end position="48"/>
    </location>
</feature>
<proteinExistence type="predicted"/>
<reference evidence="2 3" key="1">
    <citation type="submission" date="2020-08" db="EMBL/GenBank/DDBJ databases">
        <title>Genomic Encyclopedia of Archaeal and Bacterial Type Strains, Phase II (KMG-II): from individual species to whole genera.</title>
        <authorList>
            <person name="Goeker M."/>
        </authorList>
    </citation>
    <scope>NUCLEOTIDE SEQUENCE [LARGE SCALE GENOMIC DNA]</scope>
    <source>
        <strain evidence="2 3">DSM 43850</strain>
    </source>
</reference>
<feature type="transmembrane region" description="Helical" evidence="1">
    <location>
        <begin position="60"/>
        <end position="80"/>
    </location>
</feature>
<dbReference type="PANTHER" id="PTHR36833">
    <property type="entry name" value="SLR0610 PROTEIN-RELATED"/>
    <property type="match status" value="1"/>
</dbReference>
<evidence type="ECO:0000313" key="2">
    <source>
        <dbReference type="EMBL" id="MBA8931377.1"/>
    </source>
</evidence>
<protein>
    <submittedName>
        <fullName evidence="2">ABC-2 type transport system permease protein</fullName>
    </submittedName>
</protein>
<keyword evidence="1" id="KW-1133">Transmembrane helix</keyword>
<dbReference type="InterPro" id="IPR010390">
    <property type="entry name" value="ABC-2_transporter-like"/>
</dbReference>
<dbReference type="Pfam" id="PF06182">
    <property type="entry name" value="ABC2_membrane_6"/>
    <property type="match status" value="1"/>
</dbReference>
<feature type="transmembrane region" description="Helical" evidence="1">
    <location>
        <begin position="235"/>
        <end position="256"/>
    </location>
</feature>
<dbReference type="PANTHER" id="PTHR36833:SF1">
    <property type="entry name" value="INTEGRAL MEMBRANE TRANSPORT PROTEIN"/>
    <property type="match status" value="1"/>
</dbReference>
<organism evidence="2 3">
    <name type="scientific">Kutzneria viridogrisea</name>
    <dbReference type="NCBI Taxonomy" id="47990"/>
    <lineage>
        <taxon>Bacteria</taxon>
        <taxon>Bacillati</taxon>
        <taxon>Actinomycetota</taxon>
        <taxon>Actinomycetes</taxon>
        <taxon>Pseudonocardiales</taxon>
        <taxon>Pseudonocardiaceae</taxon>
        <taxon>Kutzneria</taxon>
    </lineage>
</organism>
<evidence type="ECO:0000256" key="1">
    <source>
        <dbReference type="SAM" id="Phobius"/>
    </source>
</evidence>
<name>A0ABR6BWX0_9PSEU</name>
<feature type="transmembrane region" description="Helical" evidence="1">
    <location>
        <begin position="143"/>
        <end position="171"/>
    </location>
</feature>
<comment type="caution">
    <text evidence="2">The sequence shown here is derived from an EMBL/GenBank/DDBJ whole genome shotgun (WGS) entry which is preliminary data.</text>
</comment>
<feature type="transmembrane region" description="Helical" evidence="1">
    <location>
        <begin position="192"/>
        <end position="215"/>
    </location>
</feature>
<dbReference type="EMBL" id="JACJID010000009">
    <property type="protein sequence ID" value="MBA8931377.1"/>
    <property type="molecule type" value="Genomic_DNA"/>
</dbReference>
<sequence>MAEAYSSLIRAQLRSQLSYRTSFLLNCLAQMLAQANDLLVIVVLFGRVASLGGFGVQEVLLVYALSGIAFGLADMVVGNVEQLPQYIRTGRFDVVLMRPMGSLAQLCASDFQLRRLGRVVTALGVLVYVLSISDIHWTPITLLLLVITPVAGAVIFGSIFIASNSLSFWLIDGRELANTVTYGGNYFTSYPVTVFSGWLRVFLAYVIGGAFVSYYPALALLGRADPLGGPDWLRFSAPVVALLAALAAGTVWRFAIRHYRGTGS</sequence>
<keyword evidence="1" id="KW-0472">Membrane</keyword>